<reference evidence="2" key="1">
    <citation type="journal article" date="2023" name="G3 (Bethesda)">
        <title>A reference genome for the long-term kleptoplast-retaining sea slug Elysia crispata morphotype clarki.</title>
        <authorList>
            <person name="Eastman K.E."/>
            <person name="Pendleton A.L."/>
            <person name="Shaikh M.A."/>
            <person name="Suttiyut T."/>
            <person name="Ogas R."/>
            <person name="Tomko P."/>
            <person name="Gavelis G."/>
            <person name="Widhalm J.R."/>
            <person name="Wisecaver J.H."/>
        </authorList>
    </citation>
    <scope>NUCLEOTIDE SEQUENCE</scope>
    <source>
        <strain evidence="2">ECLA1</strain>
    </source>
</reference>
<evidence type="ECO:0000256" key="1">
    <source>
        <dbReference type="SAM" id="MobiDB-lite"/>
    </source>
</evidence>
<comment type="caution">
    <text evidence="2">The sequence shown here is derived from an EMBL/GenBank/DDBJ whole genome shotgun (WGS) entry which is preliminary data.</text>
</comment>
<name>A0AAE1DKI9_9GAST</name>
<accession>A0AAE1DKI9</accession>
<dbReference type="Proteomes" id="UP001283361">
    <property type="component" value="Unassembled WGS sequence"/>
</dbReference>
<evidence type="ECO:0000313" key="3">
    <source>
        <dbReference type="Proteomes" id="UP001283361"/>
    </source>
</evidence>
<proteinExistence type="predicted"/>
<keyword evidence="3" id="KW-1185">Reference proteome</keyword>
<protein>
    <submittedName>
        <fullName evidence="2">Uncharacterized protein</fullName>
    </submittedName>
</protein>
<evidence type="ECO:0000313" key="2">
    <source>
        <dbReference type="EMBL" id="KAK3773852.1"/>
    </source>
</evidence>
<organism evidence="2 3">
    <name type="scientific">Elysia crispata</name>
    <name type="common">lettuce slug</name>
    <dbReference type="NCBI Taxonomy" id="231223"/>
    <lineage>
        <taxon>Eukaryota</taxon>
        <taxon>Metazoa</taxon>
        <taxon>Spiralia</taxon>
        <taxon>Lophotrochozoa</taxon>
        <taxon>Mollusca</taxon>
        <taxon>Gastropoda</taxon>
        <taxon>Heterobranchia</taxon>
        <taxon>Euthyneura</taxon>
        <taxon>Panpulmonata</taxon>
        <taxon>Sacoglossa</taxon>
        <taxon>Placobranchoidea</taxon>
        <taxon>Plakobranchidae</taxon>
        <taxon>Elysia</taxon>
    </lineage>
</organism>
<sequence>MYRNRPSGSRSLPLPDSEDATDRRASLTLDTCVPFSIICRAAWTGLTADPQGINPARYWITGSPWSTIYFAINTVGTYTTKALRSE</sequence>
<feature type="region of interest" description="Disordered" evidence="1">
    <location>
        <begin position="1"/>
        <end position="20"/>
    </location>
</feature>
<dbReference type="AlphaFoldDB" id="A0AAE1DKI9"/>
<gene>
    <name evidence="2" type="ORF">RRG08_057899</name>
</gene>
<feature type="compositionally biased region" description="Polar residues" evidence="1">
    <location>
        <begin position="1"/>
        <end position="10"/>
    </location>
</feature>
<dbReference type="EMBL" id="JAWDGP010003499">
    <property type="protein sequence ID" value="KAK3773852.1"/>
    <property type="molecule type" value="Genomic_DNA"/>
</dbReference>